<dbReference type="PANTHER" id="PTHR43289:SF6">
    <property type="entry name" value="SERINE_THREONINE-PROTEIN KINASE NEKL-3"/>
    <property type="match status" value="1"/>
</dbReference>
<feature type="domain" description="Protein kinase" evidence="7">
    <location>
        <begin position="28"/>
        <end position="299"/>
    </location>
</feature>
<feature type="region of interest" description="Disordered" evidence="6">
    <location>
        <begin position="626"/>
        <end position="649"/>
    </location>
</feature>
<evidence type="ECO:0000256" key="2">
    <source>
        <dbReference type="ARBA" id="ARBA00022741"/>
    </source>
</evidence>
<dbReference type="Gene3D" id="3.30.200.20">
    <property type="entry name" value="Phosphorylase Kinase, domain 1"/>
    <property type="match status" value="1"/>
</dbReference>
<dbReference type="InterPro" id="IPR017441">
    <property type="entry name" value="Protein_kinase_ATP_BS"/>
</dbReference>
<feature type="compositionally biased region" description="Basic residues" evidence="6">
    <location>
        <begin position="710"/>
        <end position="721"/>
    </location>
</feature>
<dbReference type="SUPFAM" id="SSF56112">
    <property type="entry name" value="Protein kinase-like (PK-like)"/>
    <property type="match status" value="1"/>
</dbReference>
<keyword evidence="3" id="KW-0418">Kinase</keyword>
<protein>
    <recommendedName>
        <fullName evidence="7">Protein kinase domain-containing protein</fullName>
    </recommendedName>
</protein>
<reference evidence="8 9" key="1">
    <citation type="submission" date="2015-09" db="EMBL/GenBank/DDBJ databases">
        <title>Sorangium comparison.</title>
        <authorList>
            <person name="Zaburannyi N."/>
            <person name="Bunk B."/>
            <person name="Overmann J."/>
            <person name="Mueller R."/>
        </authorList>
    </citation>
    <scope>NUCLEOTIDE SEQUENCE [LARGE SCALE GENOMIC DNA]</scope>
    <source>
        <strain evidence="8 9">So ce26</strain>
    </source>
</reference>
<accession>A0A2L0EXF4</accession>
<evidence type="ECO:0000256" key="6">
    <source>
        <dbReference type="SAM" id="MobiDB-lite"/>
    </source>
</evidence>
<dbReference type="InterPro" id="IPR011009">
    <property type="entry name" value="Kinase-like_dom_sf"/>
</dbReference>
<evidence type="ECO:0000259" key="7">
    <source>
        <dbReference type="PROSITE" id="PS50011"/>
    </source>
</evidence>
<dbReference type="CDD" id="cd14014">
    <property type="entry name" value="STKc_PknB_like"/>
    <property type="match status" value="1"/>
</dbReference>
<evidence type="ECO:0000256" key="5">
    <source>
        <dbReference type="PROSITE-ProRule" id="PRU10141"/>
    </source>
</evidence>
<evidence type="ECO:0000256" key="3">
    <source>
        <dbReference type="ARBA" id="ARBA00022777"/>
    </source>
</evidence>
<keyword evidence="1" id="KW-0808">Transferase</keyword>
<sequence>MEVGPLKPDAPASTAGIPGIGEVFAQRYRLERSLGRGSMGAIFAAEHIPLRQRVAVKFLLPRAMKLPGASARFLREARAAAAIRSEHVARVIDVGTADLGIPYLVMEYLRGRDLQQELETRGPLPVHEAVDYLIQACEAVAEAHARGIIHRDLKPGNLFLATGATGVPLVKVLDFGLSKAADAASEEDGKLTASEMMLGSPSYMSPEQVRCAKDVDARADIWSLGVVLYQLLTARFPFDTSKISALFVAIVTQAPTPPRVHRIDLPAQVEDVILRCLEKEPELRIQSVAELARELAPFGTERSARALDQIEAIAHGRTDPSWLSPAHAGDAVATTLPAATVAVEGTASTLPRPDAGAGAGSRQASCSTALAPGGGAHLATLPSEGVVVVPPVSSDAAAAERVTLPRVAVEDRPTLKMARGGGPALSSAWENRPTLTMARDQAPSLGVAPEDGPTLMMARDLGPALKMAREGGPTLITAPEDGPTLTMAREDGPTLTMAREDGPTLTMAREDGPTLTMAREDGPTLTIARGDGAALAIAPEDGPTLTIARDDFPTLAMARRRAVPLMQPEEEETAGSTHDVTERRRSQRLSSASRSRRSAGVWVAAAAVLLVTGALGATRWLGSSDRRAAGGLPPGQALQPSSQDAPVPLASRAGPVPFIMPELAAVDTALIPEFLAPPAESAAADPSTWAVNDAGTPPGPAAGPDQRPAAVRRYRWGRRKPVPSTSSAPASPASHAGAPAAPAPVESPERPIDLSLRPMDDREPGTADSPEHLRGTR</sequence>
<dbReference type="GO" id="GO:0005524">
    <property type="term" value="F:ATP binding"/>
    <property type="evidence" value="ECO:0007669"/>
    <property type="project" value="UniProtKB-UniRule"/>
</dbReference>
<dbReference type="Pfam" id="PF00069">
    <property type="entry name" value="Pkinase"/>
    <property type="match status" value="1"/>
</dbReference>
<dbReference type="PROSITE" id="PS00107">
    <property type="entry name" value="PROTEIN_KINASE_ATP"/>
    <property type="match status" value="1"/>
</dbReference>
<dbReference type="Proteomes" id="UP000238348">
    <property type="component" value="Chromosome"/>
</dbReference>
<dbReference type="EMBL" id="CP012673">
    <property type="protein sequence ID" value="AUX43945.1"/>
    <property type="molecule type" value="Genomic_DNA"/>
</dbReference>
<dbReference type="Gene3D" id="1.10.510.10">
    <property type="entry name" value="Transferase(Phosphotransferase) domain 1"/>
    <property type="match status" value="1"/>
</dbReference>
<name>A0A2L0EXF4_SORCE</name>
<dbReference type="PANTHER" id="PTHR43289">
    <property type="entry name" value="MITOGEN-ACTIVATED PROTEIN KINASE KINASE KINASE 20-RELATED"/>
    <property type="match status" value="1"/>
</dbReference>
<keyword evidence="4 5" id="KW-0067">ATP-binding</keyword>
<dbReference type="SMART" id="SM00220">
    <property type="entry name" value="S_TKc"/>
    <property type="match status" value="1"/>
</dbReference>
<feature type="region of interest" description="Disordered" evidence="6">
    <location>
        <begin position="685"/>
        <end position="777"/>
    </location>
</feature>
<feature type="compositionally biased region" description="Basic and acidic residues" evidence="6">
    <location>
        <begin position="747"/>
        <end position="777"/>
    </location>
</feature>
<dbReference type="AlphaFoldDB" id="A0A2L0EXF4"/>
<organism evidence="8 9">
    <name type="scientific">Sorangium cellulosum</name>
    <name type="common">Polyangium cellulosum</name>
    <dbReference type="NCBI Taxonomy" id="56"/>
    <lineage>
        <taxon>Bacteria</taxon>
        <taxon>Pseudomonadati</taxon>
        <taxon>Myxococcota</taxon>
        <taxon>Polyangia</taxon>
        <taxon>Polyangiales</taxon>
        <taxon>Polyangiaceae</taxon>
        <taxon>Sorangium</taxon>
    </lineage>
</organism>
<proteinExistence type="predicted"/>
<evidence type="ECO:0000256" key="1">
    <source>
        <dbReference type="ARBA" id="ARBA00022679"/>
    </source>
</evidence>
<dbReference type="InterPro" id="IPR008271">
    <property type="entry name" value="Ser/Thr_kinase_AS"/>
</dbReference>
<dbReference type="InterPro" id="IPR000719">
    <property type="entry name" value="Prot_kinase_dom"/>
</dbReference>
<evidence type="ECO:0000256" key="4">
    <source>
        <dbReference type="ARBA" id="ARBA00022840"/>
    </source>
</evidence>
<dbReference type="GO" id="GO:0004674">
    <property type="term" value="F:protein serine/threonine kinase activity"/>
    <property type="evidence" value="ECO:0007669"/>
    <property type="project" value="TreeGrafter"/>
</dbReference>
<dbReference type="PROSITE" id="PS00108">
    <property type="entry name" value="PROTEIN_KINASE_ST"/>
    <property type="match status" value="1"/>
</dbReference>
<evidence type="ECO:0000313" key="8">
    <source>
        <dbReference type="EMBL" id="AUX43945.1"/>
    </source>
</evidence>
<gene>
    <name evidence="8" type="ORF">SOCE26_054010</name>
</gene>
<keyword evidence="2 5" id="KW-0547">Nucleotide-binding</keyword>
<feature type="region of interest" description="Disordered" evidence="6">
    <location>
        <begin position="563"/>
        <end position="594"/>
    </location>
</feature>
<feature type="binding site" evidence="5">
    <location>
        <position position="65"/>
    </location>
    <ligand>
        <name>ATP</name>
        <dbReference type="ChEBI" id="CHEBI:30616"/>
    </ligand>
</feature>
<dbReference type="PROSITE" id="PS50011">
    <property type="entry name" value="PROTEIN_KINASE_DOM"/>
    <property type="match status" value="1"/>
</dbReference>
<feature type="compositionally biased region" description="Low complexity" evidence="6">
    <location>
        <begin position="722"/>
        <end position="746"/>
    </location>
</feature>
<evidence type="ECO:0000313" key="9">
    <source>
        <dbReference type="Proteomes" id="UP000238348"/>
    </source>
</evidence>